<dbReference type="Pfam" id="PF13205">
    <property type="entry name" value="Big_5"/>
    <property type="match status" value="1"/>
</dbReference>
<gene>
    <name evidence="3" type="ORF">GALL_63320</name>
</gene>
<dbReference type="InterPro" id="IPR014755">
    <property type="entry name" value="Cu-Rt/internalin_Ig-like"/>
</dbReference>
<dbReference type="Gene3D" id="2.60.40.1220">
    <property type="match status" value="1"/>
</dbReference>
<dbReference type="EMBL" id="MLJW01000018">
    <property type="protein sequence ID" value="OIR12081.1"/>
    <property type="molecule type" value="Genomic_DNA"/>
</dbReference>
<comment type="caution">
    <text evidence="3">The sequence shown here is derived from an EMBL/GenBank/DDBJ whole genome shotgun (WGS) entry which is preliminary data.</text>
</comment>
<organism evidence="3">
    <name type="scientific">mine drainage metagenome</name>
    <dbReference type="NCBI Taxonomy" id="410659"/>
    <lineage>
        <taxon>unclassified sequences</taxon>
        <taxon>metagenomes</taxon>
        <taxon>ecological metagenomes</taxon>
    </lineage>
</organism>
<dbReference type="InterPro" id="IPR032812">
    <property type="entry name" value="SbsA_Ig"/>
</dbReference>
<evidence type="ECO:0000259" key="2">
    <source>
        <dbReference type="Pfam" id="PF13205"/>
    </source>
</evidence>
<name>A0A1J5SU87_9ZZZZ</name>
<evidence type="ECO:0000313" key="3">
    <source>
        <dbReference type="EMBL" id="OIR12081.1"/>
    </source>
</evidence>
<protein>
    <recommendedName>
        <fullName evidence="2">SbsA Ig-like domain-containing protein</fullName>
    </recommendedName>
</protein>
<sequence length="445" mass="50705">MIPPSGGPRDTIPPKLFAALPKDSARNVNTTKISLVFDEYIDGKDIQKNLIVSPYPKNSPIVEYKLRNVTIRLKDTLEPNTTYSLNFGDGIKDVNEDNIAKNFKYVFSTGNTIDQNVFSGNAILAETGKLDSTLIVVLHKNLDDTAIYKDRPRYYTRIDGKGKFVFNNLPEGKFAAFVLPNDYSKKYDDSTKLFAFSDSLINITKDTKPVTFYAYEEVKRKKVATKIATPSNSDKNNRPKKEEVRLRFTTSLENGAQDLLSPDLEITSSRKLKLFDSSKILLTDTSYKELKNYSVRLDTGRTKISIGYNWKEGMQFRLIIMKDALEDSTGKTIPKTDTLKFNTKNESDYGSLAIRFTNLDLSKNPVLLVMSGDKIVEAITITKRDFFRKLYRPGEYELSVLFDTNKNGIWDAGNYKKRKQPEIVKQLNKKLSIRANWDNEFEVAL</sequence>
<proteinExistence type="predicted"/>
<evidence type="ECO:0000256" key="1">
    <source>
        <dbReference type="ARBA" id="ARBA00022729"/>
    </source>
</evidence>
<feature type="domain" description="SbsA Ig-like" evidence="2">
    <location>
        <begin position="10"/>
        <end position="109"/>
    </location>
</feature>
<dbReference type="AlphaFoldDB" id="A0A1J5SU87"/>
<reference evidence="3" key="1">
    <citation type="submission" date="2016-10" db="EMBL/GenBank/DDBJ databases">
        <title>Sequence of Gallionella enrichment culture.</title>
        <authorList>
            <person name="Poehlein A."/>
            <person name="Muehling M."/>
            <person name="Daniel R."/>
        </authorList>
    </citation>
    <scope>NUCLEOTIDE SEQUENCE</scope>
</reference>
<accession>A0A1J5SU87</accession>
<keyword evidence="1" id="KW-0732">Signal</keyword>